<organism evidence="1 2">
    <name type="scientific">Liquorilactobacillus hordei DSM 19519</name>
    <dbReference type="NCBI Taxonomy" id="1423759"/>
    <lineage>
        <taxon>Bacteria</taxon>
        <taxon>Bacillati</taxon>
        <taxon>Bacillota</taxon>
        <taxon>Bacilli</taxon>
        <taxon>Lactobacillales</taxon>
        <taxon>Lactobacillaceae</taxon>
        <taxon>Liquorilactobacillus</taxon>
    </lineage>
</organism>
<sequence>MNARDFSGVVTKKITDHKDLPYNRTQYFSAGIENIDTENDYAILYDAHPKDNEMMFREYGYLVTTRGIIIKTQMENHKADEDKYGVNILQIPFQDVYKVKLKSDSQLIVFYADHTKRKVNLNSESLKILLDVLNLAIDVGWTKVSKDNVLFLGEEINADLESATEQAINNSKQLSSRNGGILSSLNKAAFNDLGENQLNDRFGGGQGHGHVGEQYGDTLDRIKFKNTKREGATHAKNGADRIVNGKVIQTKYLKSAGKTVGQTFNGGQAKYTFGEGTNKRMMIIEVPRDQYEDSVKIIAKRIKDGEVPNESNPQNAVKYLKKGAISYEHSQIATKSIFDRHSEIPMHDENNKVIRDSDGNIQMKSVTLGDKLVWSVGGDFMTGVASSMPTALVNGVWIYCNSRWHGSSEKEALKSTALAIAKPVVWGGSMYMIASQFAGSKMGKALGNQLFSGGNLSNSVKTAKVTGLALGTVTAVVAFGPDVVSCLRGRISTQQLIKNSVVTGTGMATGAAVGGVIGSGIPVVGTAIGAVVGGTIGSLGAKKIMDQFVEDDAILMIRIAKEEFIETVLSVPLKADEVEIILQSTFLNKRFNHQLQIMFASESPRKYIHKIYFDKILDIFKQRKLPDENELIALV</sequence>
<keyword evidence="2" id="KW-1185">Reference proteome</keyword>
<evidence type="ECO:0000313" key="2">
    <source>
        <dbReference type="Proteomes" id="UP000051448"/>
    </source>
</evidence>
<dbReference type="EMBL" id="AZDX01000022">
    <property type="protein sequence ID" value="KRL06418.1"/>
    <property type="molecule type" value="Genomic_DNA"/>
</dbReference>
<dbReference type="STRING" id="1423759.FC92_GL000772"/>
<dbReference type="RefSeq" id="WP_057869777.1">
    <property type="nucleotide sequence ID" value="NZ_AZDX01000022.1"/>
</dbReference>
<comment type="caution">
    <text evidence="1">The sequence shown here is derived from an EMBL/GenBank/DDBJ whole genome shotgun (WGS) entry which is preliminary data.</text>
</comment>
<name>A0A0R1MLY8_9LACO</name>
<evidence type="ECO:0000313" key="1">
    <source>
        <dbReference type="EMBL" id="KRL06418.1"/>
    </source>
</evidence>
<proteinExistence type="predicted"/>
<gene>
    <name evidence="1" type="ORF">FC92_GL000772</name>
</gene>
<dbReference type="Proteomes" id="UP000051448">
    <property type="component" value="Unassembled WGS sequence"/>
</dbReference>
<dbReference type="AlphaFoldDB" id="A0A0R1MLY8"/>
<dbReference type="OrthoDB" id="3196385at2"/>
<dbReference type="PATRIC" id="fig|1423759.3.peg.813"/>
<accession>A0A0R1MLY8</accession>
<protein>
    <submittedName>
        <fullName evidence="1">Uncharacterized protein</fullName>
    </submittedName>
</protein>
<reference evidence="1 2" key="1">
    <citation type="journal article" date="2015" name="Genome Announc.">
        <title>Expanding the biotechnology potential of lactobacilli through comparative genomics of 213 strains and associated genera.</title>
        <authorList>
            <person name="Sun Z."/>
            <person name="Harris H.M."/>
            <person name="McCann A."/>
            <person name="Guo C."/>
            <person name="Argimon S."/>
            <person name="Zhang W."/>
            <person name="Yang X."/>
            <person name="Jeffery I.B."/>
            <person name="Cooney J.C."/>
            <person name="Kagawa T.F."/>
            <person name="Liu W."/>
            <person name="Song Y."/>
            <person name="Salvetti E."/>
            <person name="Wrobel A."/>
            <person name="Rasinkangas P."/>
            <person name="Parkhill J."/>
            <person name="Rea M.C."/>
            <person name="O'Sullivan O."/>
            <person name="Ritari J."/>
            <person name="Douillard F.P."/>
            <person name="Paul Ross R."/>
            <person name="Yang R."/>
            <person name="Briner A.E."/>
            <person name="Felis G.E."/>
            <person name="de Vos W.M."/>
            <person name="Barrangou R."/>
            <person name="Klaenhammer T.R."/>
            <person name="Caufield P.W."/>
            <person name="Cui Y."/>
            <person name="Zhang H."/>
            <person name="O'Toole P.W."/>
        </authorList>
    </citation>
    <scope>NUCLEOTIDE SEQUENCE [LARGE SCALE GENOMIC DNA]</scope>
    <source>
        <strain evidence="1 2">DSM 19519</strain>
    </source>
</reference>